<proteinExistence type="predicted"/>
<keyword evidence="4" id="KW-0902">Two-component regulatory system</keyword>
<feature type="domain" description="Response regulatory" evidence="14">
    <location>
        <begin position="5"/>
        <end position="113"/>
    </location>
</feature>
<dbReference type="InterPro" id="IPR016032">
    <property type="entry name" value="Sig_transdc_resp-reg_C-effctor"/>
</dbReference>
<feature type="transmembrane region" description="Helical" evidence="13">
    <location>
        <begin position="262"/>
        <end position="282"/>
    </location>
</feature>
<dbReference type="SUPFAM" id="SSF52172">
    <property type="entry name" value="CheY-like"/>
    <property type="match status" value="1"/>
</dbReference>
<evidence type="ECO:0000256" key="8">
    <source>
        <dbReference type="ARBA" id="ARBA00023163"/>
    </source>
</evidence>
<feature type="compositionally biased region" description="Polar residues" evidence="12">
    <location>
        <begin position="237"/>
        <end position="248"/>
    </location>
</feature>
<dbReference type="InterPro" id="IPR001867">
    <property type="entry name" value="OmpR/PhoB-type_DNA-bd"/>
</dbReference>
<feature type="domain" description="OmpR/PhoB-type" evidence="15">
    <location>
        <begin position="125"/>
        <end position="225"/>
    </location>
</feature>
<dbReference type="InterPro" id="IPR039420">
    <property type="entry name" value="WalR-like"/>
</dbReference>
<dbReference type="PANTHER" id="PTHR48111">
    <property type="entry name" value="REGULATOR OF RPOS"/>
    <property type="match status" value="1"/>
</dbReference>
<dbReference type="SUPFAM" id="SSF46894">
    <property type="entry name" value="C-terminal effector domain of the bipartite response regulators"/>
    <property type="match status" value="1"/>
</dbReference>
<gene>
    <name evidence="16" type="ORF">L6654_05950</name>
</gene>
<keyword evidence="2" id="KW-0963">Cytoplasm</keyword>
<keyword evidence="13" id="KW-0812">Transmembrane</keyword>
<organism evidence="16 17">
    <name type="scientific">Bradyrhizobium zhengyangense</name>
    <dbReference type="NCBI Taxonomy" id="2911009"/>
    <lineage>
        <taxon>Bacteria</taxon>
        <taxon>Pseudomonadati</taxon>
        <taxon>Pseudomonadota</taxon>
        <taxon>Alphaproteobacteria</taxon>
        <taxon>Hyphomicrobiales</taxon>
        <taxon>Nitrobacteraceae</taxon>
        <taxon>Bradyrhizobium</taxon>
    </lineage>
</organism>
<evidence type="ECO:0000256" key="3">
    <source>
        <dbReference type="ARBA" id="ARBA00022553"/>
    </source>
</evidence>
<dbReference type="FunFam" id="1.10.10.10:FF:000099">
    <property type="entry name" value="Two-component system response regulator TorR"/>
    <property type="match status" value="1"/>
</dbReference>
<dbReference type="GO" id="GO:0005829">
    <property type="term" value="C:cytosol"/>
    <property type="evidence" value="ECO:0007669"/>
    <property type="project" value="TreeGrafter"/>
</dbReference>
<feature type="region of interest" description="Disordered" evidence="12">
    <location>
        <begin position="234"/>
        <end position="255"/>
    </location>
</feature>
<feature type="DNA-binding region" description="OmpR/PhoB-type" evidence="11">
    <location>
        <begin position="125"/>
        <end position="225"/>
    </location>
</feature>
<keyword evidence="13" id="KW-0472">Membrane</keyword>
<evidence type="ECO:0000256" key="4">
    <source>
        <dbReference type="ARBA" id="ARBA00023012"/>
    </source>
</evidence>
<feature type="region of interest" description="Disordered" evidence="12">
    <location>
        <begin position="291"/>
        <end position="323"/>
    </location>
</feature>
<evidence type="ECO:0000256" key="1">
    <source>
        <dbReference type="ARBA" id="ARBA00004496"/>
    </source>
</evidence>
<evidence type="ECO:0000256" key="11">
    <source>
        <dbReference type="PROSITE-ProRule" id="PRU01091"/>
    </source>
</evidence>
<dbReference type="InterPro" id="IPR036388">
    <property type="entry name" value="WH-like_DNA-bd_sf"/>
</dbReference>
<dbReference type="SMART" id="SM00862">
    <property type="entry name" value="Trans_reg_C"/>
    <property type="match status" value="1"/>
</dbReference>
<reference evidence="16" key="1">
    <citation type="submission" date="2022-01" db="EMBL/GenBank/DDBJ databases">
        <title>Genome sequnece data of strain Bradyrhizobium sp. nov.</title>
        <authorList>
            <person name="Zhang J."/>
        </authorList>
    </citation>
    <scope>NUCLEOTIDE SEQUENCE</scope>
    <source>
        <strain evidence="16">WYCCWR 13023</strain>
    </source>
</reference>
<dbReference type="AlphaFoldDB" id="A0A9X1R2P6"/>
<dbReference type="Proteomes" id="UP001139054">
    <property type="component" value="Unassembled WGS sequence"/>
</dbReference>
<accession>A0A9X1R2P6</accession>
<dbReference type="InterPro" id="IPR011006">
    <property type="entry name" value="CheY-like_superfamily"/>
</dbReference>
<dbReference type="InterPro" id="IPR001789">
    <property type="entry name" value="Sig_transdc_resp-reg_receiver"/>
</dbReference>
<comment type="subcellular location">
    <subcellularLocation>
        <location evidence="1">Cytoplasm</location>
    </subcellularLocation>
</comment>
<keyword evidence="13" id="KW-1133">Transmembrane helix</keyword>
<dbReference type="GO" id="GO:0006355">
    <property type="term" value="P:regulation of DNA-templated transcription"/>
    <property type="evidence" value="ECO:0007669"/>
    <property type="project" value="InterPro"/>
</dbReference>
<dbReference type="GO" id="GO:0000976">
    <property type="term" value="F:transcription cis-regulatory region binding"/>
    <property type="evidence" value="ECO:0007669"/>
    <property type="project" value="TreeGrafter"/>
</dbReference>
<dbReference type="Gene3D" id="1.10.10.10">
    <property type="entry name" value="Winged helix-like DNA-binding domain superfamily/Winged helix DNA-binding domain"/>
    <property type="match status" value="1"/>
</dbReference>
<dbReference type="EMBL" id="JAKLTY010000003">
    <property type="protein sequence ID" value="MCG2626167.1"/>
    <property type="molecule type" value="Genomic_DNA"/>
</dbReference>
<evidence type="ECO:0000256" key="6">
    <source>
        <dbReference type="ARBA" id="ARBA00023125"/>
    </source>
</evidence>
<dbReference type="GO" id="GO:0000156">
    <property type="term" value="F:phosphorelay response regulator activity"/>
    <property type="evidence" value="ECO:0007669"/>
    <property type="project" value="TreeGrafter"/>
</dbReference>
<evidence type="ECO:0000256" key="7">
    <source>
        <dbReference type="ARBA" id="ARBA00023159"/>
    </source>
</evidence>
<protein>
    <recommendedName>
        <fullName evidence="9">Regulatory protein VirG</fullName>
    </recommendedName>
</protein>
<dbReference type="RefSeq" id="WP_237889992.1">
    <property type="nucleotide sequence ID" value="NZ_JAKLTY010000003.1"/>
</dbReference>
<keyword evidence="6 11" id="KW-0238">DNA-binding</keyword>
<comment type="caution">
    <text evidence="16">The sequence shown here is derived from an EMBL/GenBank/DDBJ whole genome shotgun (WGS) entry which is preliminary data.</text>
</comment>
<dbReference type="Pfam" id="PF00486">
    <property type="entry name" value="Trans_reg_C"/>
    <property type="match status" value="1"/>
</dbReference>
<name>A0A9X1R2P6_9BRAD</name>
<evidence type="ECO:0000256" key="9">
    <source>
        <dbReference type="ARBA" id="ARBA00067337"/>
    </source>
</evidence>
<evidence type="ECO:0000256" key="2">
    <source>
        <dbReference type="ARBA" id="ARBA00022490"/>
    </source>
</evidence>
<evidence type="ECO:0000256" key="10">
    <source>
        <dbReference type="PROSITE-ProRule" id="PRU00169"/>
    </source>
</evidence>
<sequence>MVKPGILIVADDASLRATVARWLIQAGYAVELAESPKRAHEVVAKATIALAIVAPQGSGIELAHKLEDAVEHVMFFGTPDNIAAAGEPPVSSDLCITLPLSEQDVLAKVKSVLRPVAAREAPSTPQLLRFEGYTLDAGARTCLDARGKEMTLTRAEFSLLLAFAQNPGRVLSRDELTRVVTGRGAEPEDRSVDVLISRLRRKIETDPKTPRLVVTVPGEGYRFTARPQAIIAPDQPATAQSAAVQASNAPAPPFDRQRSNRLPVFAVAAALAVVLVMTVVGWKEWSNREALKRDAQSPTLAASPDLRPSPTPSQSTTSREEQRATVYKRMVAALQDNQYTWRTVERLAILSGVDESEAHEILAEHPNEVVLGKSQEGKLLAKLAGRSGAASDLK</sequence>
<keyword evidence="5" id="KW-0805">Transcription regulation</keyword>
<dbReference type="PANTHER" id="PTHR48111:SF4">
    <property type="entry name" value="DNA-BINDING DUAL TRANSCRIPTIONAL REGULATOR OMPR"/>
    <property type="match status" value="1"/>
</dbReference>
<dbReference type="PROSITE" id="PS51755">
    <property type="entry name" value="OMPR_PHOB"/>
    <property type="match status" value="1"/>
</dbReference>
<evidence type="ECO:0000313" key="16">
    <source>
        <dbReference type="EMBL" id="MCG2626167.1"/>
    </source>
</evidence>
<dbReference type="PROSITE" id="PS50110">
    <property type="entry name" value="RESPONSE_REGULATORY"/>
    <property type="match status" value="1"/>
</dbReference>
<evidence type="ECO:0000259" key="14">
    <source>
        <dbReference type="PROSITE" id="PS50110"/>
    </source>
</evidence>
<dbReference type="Gene3D" id="3.40.50.2300">
    <property type="match status" value="1"/>
</dbReference>
<comment type="caution">
    <text evidence="10">Lacks conserved residue(s) required for the propagation of feature annotation.</text>
</comment>
<evidence type="ECO:0000256" key="12">
    <source>
        <dbReference type="SAM" id="MobiDB-lite"/>
    </source>
</evidence>
<keyword evidence="8" id="KW-0804">Transcription</keyword>
<dbReference type="CDD" id="cd00383">
    <property type="entry name" value="trans_reg_C"/>
    <property type="match status" value="1"/>
</dbReference>
<evidence type="ECO:0000256" key="5">
    <source>
        <dbReference type="ARBA" id="ARBA00023015"/>
    </source>
</evidence>
<keyword evidence="3" id="KW-0597">Phosphoprotein</keyword>
<evidence type="ECO:0000256" key="13">
    <source>
        <dbReference type="SAM" id="Phobius"/>
    </source>
</evidence>
<keyword evidence="7" id="KW-0010">Activator</keyword>
<evidence type="ECO:0000259" key="15">
    <source>
        <dbReference type="PROSITE" id="PS51755"/>
    </source>
</evidence>
<evidence type="ECO:0000313" key="17">
    <source>
        <dbReference type="Proteomes" id="UP001139054"/>
    </source>
</evidence>
<dbReference type="GO" id="GO:0032993">
    <property type="term" value="C:protein-DNA complex"/>
    <property type="evidence" value="ECO:0007669"/>
    <property type="project" value="TreeGrafter"/>
</dbReference>